<organism evidence="1 2">
    <name type="scientific">Methanosarcina thermophila</name>
    <dbReference type="NCBI Taxonomy" id="2210"/>
    <lineage>
        <taxon>Archaea</taxon>
        <taxon>Methanobacteriati</taxon>
        <taxon>Methanobacteriota</taxon>
        <taxon>Stenosarchaea group</taxon>
        <taxon>Methanomicrobia</taxon>
        <taxon>Methanosarcinales</taxon>
        <taxon>Methanosarcinaceae</taxon>
        <taxon>Methanosarcina</taxon>
    </lineage>
</organism>
<keyword evidence="2" id="KW-1185">Reference proteome</keyword>
<evidence type="ECO:0000313" key="1">
    <source>
        <dbReference type="EMBL" id="SFT73054.1"/>
    </source>
</evidence>
<name>A0A1I7ADP7_METTE</name>
<protein>
    <submittedName>
        <fullName evidence="1">Uncharacterized protein</fullName>
    </submittedName>
</protein>
<dbReference type="AlphaFoldDB" id="A0A1I7ADP7"/>
<proteinExistence type="predicted"/>
<sequence length="68" mass="7536">MSEFDTSGIDALAAAETVELPAVRERTTYKKATCARCGCGVVALEDETRPLCVDCVRVEKMRKRRQEA</sequence>
<reference evidence="1 2" key="1">
    <citation type="submission" date="2016-10" db="EMBL/GenBank/DDBJ databases">
        <authorList>
            <person name="Varghese N."/>
            <person name="Submissions S."/>
        </authorList>
    </citation>
    <scope>NUCLEOTIDE SEQUENCE [LARGE SCALE GENOMIC DNA]</scope>
    <source>
        <strain evidence="1 2">DSM 11855</strain>
    </source>
</reference>
<dbReference type="RefSeq" id="WP_149761751.1">
    <property type="nucleotide sequence ID" value="NZ_FPAO01000008.1"/>
</dbReference>
<dbReference type="Proteomes" id="UP000323733">
    <property type="component" value="Unassembled WGS sequence"/>
</dbReference>
<accession>A0A1I7ADP7</accession>
<evidence type="ECO:0000313" key="2">
    <source>
        <dbReference type="Proteomes" id="UP000323733"/>
    </source>
</evidence>
<gene>
    <name evidence="1" type="ORF">SAMN02910340_02064</name>
</gene>
<dbReference type="EMBL" id="FPAO01000008">
    <property type="protein sequence ID" value="SFT73054.1"/>
    <property type="molecule type" value="Genomic_DNA"/>
</dbReference>